<name>A0A1D2A8J1_AUXPR</name>
<evidence type="ECO:0000256" key="1">
    <source>
        <dbReference type="SAM" id="MobiDB-lite"/>
    </source>
</evidence>
<evidence type="ECO:0000313" key="2">
    <source>
        <dbReference type="EMBL" id="JAT75255.1"/>
    </source>
</evidence>
<feature type="region of interest" description="Disordered" evidence="1">
    <location>
        <begin position="106"/>
        <end position="404"/>
    </location>
</feature>
<feature type="non-terminal residue" evidence="2">
    <location>
        <position position="549"/>
    </location>
</feature>
<feature type="compositionally biased region" description="Basic residues" evidence="1">
    <location>
        <begin position="175"/>
        <end position="201"/>
    </location>
</feature>
<feature type="compositionally biased region" description="Gly residues" evidence="1">
    <location>
        <begin position="367"/>
        <end position="382"/>
    </location>
</feature>
<sequence>GIALTRLGVQHVWRDSGRDSVLQLRALPLPARSGPSLRGCTGQAQVSPGIGTGGLCSPRGHGGPPGIGTGRCPAPGCHRPAPHRLCLHPEDGGAHHRGCARTWRRGGARVHPEVRPRQPCGGVHPHRGPPRPRPARGGARRVRHRARQHRGLPRRAGRPRPDPGDDAGGVLLPRHPPHRGRGPVRPRRHRRAPLLRPHAGRPRLAGGVPHHRAGHAAATRRLHRARGPLLRARSGGDPRPRRRRRAGGRSAGLGHGLRAKGAQGVRTRQPVRHRGQGGAGRGRGHGGHRHARGAQRSPGGGRRRGRPDPRRAGPAVPGRARAGLAGGAGRAAGRGRGRAGGGGRRTVRPPAAGRGDARRAAPLARGLRGGAGRGAGLRGGLRAGAPDHKHRRCGGVGAPRGQRRLRLPGALDAGVGGGLRERDQPHAANLWLCAHVLGGQPGHLHAQDDGAGADAAGAGPAGAHRGHHGGGGGAGGPQARRHLPDEWGVRMEAWGEGGGDAWMSGPRPRGAGYQCMLARRPMHHSVTALSRLTRHTCGLAACYMGKDKK</sequence>
<dbReference type="AlphaFoldDB" id="A0A1D2A8J1"/>
<organism evidence="2">
    <name type="scientific">Auxenochlorella protothecoides</name>
    <name type="common">Green microalga</name>
    <name type="synonym">Chlorella protothecoides</name>
    <dbReference type="NCBI Taxonomy" id="3075"/>
    <lineage>
        <taxon>Eukaryota</taxon>
        <taxon>Viridiplantae</taxon>
        <taxon>Chlorophyta</taxon>
        <taxon>core chlorophytes</taxon>
        <taxon>Trebouxiophyceae</taxon>
        <taxon>Chlorellales</taxon>
        <taxon>Chlorellaceae</taxon>
        <taxon>Auxenochlorella</taxon>
    </lineage>
</organism>
<feature type="compositionally biased region" description="Low complexity" evidence="1">
    <location>
        <begin position="449"/>
        <end position="463"/>
    </location>
</feature>
<proteinExistence type="predicted"/>
<protein>
    <submittedName>
        <fullName evidence="2">Uncharacterized protein</fullName>
    </submittedName>
</protein>
<feature type="compositionally biased region" description="Gly residues" evidence="1">
    <location>
        <begin position="324"/>
        <end position="344"/>
    </location>
</feature>
<dbReference type="EMBL" id="GDKF01003367">
    <property type="protein sequence ID" value="JAT75255.1"/>
    <property type="molecule type" value="Transcribed_RNA"/>
</dbReference>
<feature type="compositionally biased region" description="Basic residues" evidence="1">
    <location>
        <begin position="124"/>
        <end position="158"/>
    </location>
</feature>
<feature type="compositionally biased region" description="Low complexity" evidence="1">
    <location>
        <begin position="312"/>
        <end position="323"/>
    </location>
</feature>
<feature type="region of interest" description="Disordered" evidence="1">
    <location>
        <begin position="444"/>
        <end position="482"/>
    </location>
</feature>
<gene>
    <name evidence="2" type="ORF">g.31610</name>
</gene>
<feature type="compositionally biased region" description="Basic residues" evidence="1">
    <location>
        <begin position="209"/>
        <end position="226"/>
    </location>
</feature>
<feature type="compositionally biased region" description="Low complexity" evidence="1">
    <location>
        <begin position="348"/>
        <end position="366"/>
    </location>
</feature>
<feature type="compositionally biased region" description="Basic residues" evidence="1">
    <location>
        <begin position="282"/>
        <end position="293"/>
    </location>
</feature>
<accession>A0A1D2A8J1</accession>
<feature type="non-terminal residue" evidence="2">
    <location>
        <position position="1"/>
    </location>
</feature>
<reference evidence="2" key="1">
    <citation type="submission" date="2015-08" db="EMBL/GenBank/DDBJ databases">
        <authorList>
            <person name="Babu N.S."/>
            <person name="Beckwith C.J."/>
            <person name="Beseler K.G."/>
            <person name="Brison A."/>
            <person name="Carone J.V."/>
            <person name="Caskin T.P."/>
            <person name="Diamond M."/>
            <person name="Durham M.E."/>
            <person name="Foxe J.M."/>
            <person name="Go M."/>
            <person name="Henderson B.A."/>
            <person name="Jones I.B."/>
            <person name="McGettigan J.A."/>
            <person name="Micheletti S.J."/>
            <person name="Nasrallah M.E."/>
            <person name="Ortiz D."/>
            <person name="Piller C.R."/>
            <person name="Privatt S.R."/>
            <person name="Schneider S.L."/>
            <person name="Sharp S."/>
            <person name="Smith T.C."/>
            <person name="Stanton J.D."/>
            <person name="Ullery H.E."/>
            <person name="Wilson R.J."/>
            <person name="Serrano M.G."/>
            <person name="Buck G."/>
            <person name="Lee V."/>
            <person name="Wang Y."/>
            <person name="Carvalho R."/>
            <person name="Voegtly L."/>
            <person name="Shi R."/>
            <person name="Duckworth R."/>
            <person name="Johnson A."/>
            <person name="Loviza R."/>
            <person name="Walstead R."/>
            <person name="Shah Z."/>
            <person name="Kiflezghi M."/>
            <person name="Wade K."/>
            <person name="Ball S.L."/>
            <person name="Bradley K.W."/>
            <person name="Asai D.J."/>
            <person name="Bowman C.A."/>
            <person name="Russell D.A."/>
            <person name="Pope W.H."/>
            <person name="Jacobs-Sera D."/>
            <person name="Hendrix R.W."/>
            <person name="Hatfull G.F."/>
        </authorList>
    </citation>
    <scope>NUCLEOTIDE SEQUENCE</scope>
</reference>